<dbReference type="AlphaFoldDB" id="A0A2I2FA54"/>
<dbReference type="GeneID" id="36520000"/>
<keyword evidence="4" id="KW-1185">Reference proteome</keyword>
<sequence>MGIVSHAAKWSVLLSALWPLQCRPREMNPRDRLPGPQNGDHPDRAEFASVALGRRRSPSGLGNCPLASEPHVVDGCLSTSSPCLF</sequence>
<dbReference type="EMBL" id="KZ559142">
    <property type="protein sequence ID" value="PLB37510.1"/>
    <property type="molecule type" value="Genomic_DNA"/>
</dbReference>
<keyword evidence="2" id="KW-0732">Signal</keyword>
<dbReference type="RefSeq" id="XP_024671522.1">
    <property type="nucleotide sequence ID" value="XM_024812840.1"/>
</dbReference>
<feature type="chain" id="PRO_5014164267" description="Secreted protein" evidence="2">
    <location>
        <begin position="23"/>
        <end position="85"/>
    </location>
</feature>
<evidence type="ECO:0000256" key="1">
    <source>
        <dbReference type="SAM" id="MobiDB-lite"/>
    </source>
</evidence>
<reference evidence="3 4" key="1">
    <citation type="submission" date="2017-12" db="EMBL/GenBank/DDBJ databases">
        <authorList>
            <consortium name="DOE Joint Genome Institute"/>
            <person name="Haridas S."/>
            <person name="Kjaerbolling I."/>
            <person name="Vesth T.C."/>
            <person name="Frisvad J.C."/>
            <person name="Nybo J.L."/>
            <person name="Theobald S."/>
            <person name="Kuo A."/>
            <person name="Bowyer P."/>
            <person name="Matsuda Y."/>
            <person name="Mondo S."/>
            <person name="Lyhne E.K."/>
            <person name="Kogle M.E."/>
            <person name="Clum A."/>
            <person name="Lipzen A."/>
            <person name="Salamov A."/>
            <person name="Ngan C.Y."/>
            <person name="Daum C."/>
            <person name="Chiniquy J."/>
            <person name="Barry K."/>
            <person name="LaButti K."/>
            <person name="Simmons B.A."/>
            <person name="Magnuson J.K."/>
            <person name="Mortensen U.H."/>
            <person name="Larsen T.O."/>
            <person name="Grigoriev I.V."/>
            <person name="Baker S.E."/>
            <person name="Andersen M.R."/>
            <person name="Nordberg H.P."/>
            <person name="Cantor M.N."/>
            <person name="Hua S.X."/>
        </authorList>
    </citation>
    <scope>NUCLEOTIDE SEQUENCE [LARGE SCALE GENOMIC DNA]</scope>
    <source>
        <strain evidence="3 4">CBS 102.13</strain>
    </source>
</reference>
<feature type="signal peptide" evidence="2">
    <location>
        <begin position="1"/>
        <end position="22"/>
    </location>
</feature>
<name>A0A2I2FA54_ASPCN</name>
<evidence type="ECO:0000256" key="2">
    <source>
        <dbReference type="SAM" id="SignalP"/>
    </source>
</evidence>
<accession>A0A2I2FA54</accession>
<evidence type="ECO:0000313" key="3">
    <source>
        <dbReference type="EMBL" id="PLB37510.1"/>
    </source>
</evidence>
<dbReference type="Proteomes" id="UP000234585">
    <property type="component" value="Unassembled WGS sequence"/>
</dbReference>
<evidence type="ECO:0000313" key="4">
    <source>
        <dbReference type="Proteomes" id="UP000234585"/>
    </source>
</evidence>
<evidence type="ECO:0008006" key="5">
    <source>
        <dbReference type="Google" id="ProtNLM"/>
    </source>
</evidence>
<feature type="region of interest" description="Disordered" evidence="1">
    <location>
        <begin position="25"/>
        <end position="52"/>
    </location>
</feature>
<protein>
    <recommendedName>
        <fullName evidence="5">Secreted protein</fullName>
    </recommendedName>
</protein>
<organism evidence="3 4">
    <name type="scientific">Aspergillus candidus</name>
    <dbReference type="NCBI Taxonomy" id="41067"/>
    <lineage>
        <taxon>Eukaryota</taxon>
        <taxon>Fungi</taxon>
        <taxon>Dikarya</taxon>
        <taxon>Ascomycota</taxon>
        <taxon>Pezizomycotina</taxon>
        <taxon>Eurotiomycetes</taxon>
        <taxon>Eurotiomycetidae</taxon>
        <taxon>Eurotiales</taxon>
        <taxon>Aspergillaceae</taxon>
        <taxon>Aspergillus</taxon>
        <taxon>Aspergillus subgen. Circumdati</taxon>
    </lineage>
</organism>
<gene>
    <name evidence="3" type="ORF">BDW47DRAFT_106762</name>
</gene>
<proteinExistence type="predicted"/>